<keyword evidence="3" id="KW-0472">Membrane</keyword>
<reference evidence="5" key="1">
    <citation type="submission" date="2016-10" db="EMBL/GenBank/DDBJ databases">
        <authorList>
            <person name="Varghese N."/>
            <person name="Submissions S."/>
        </authorList>
    </citation>
    <scope>NUCLEOTIDE SEQUENCE [LARGE SCALE GENOMIC DNA]</scope>
    <source>
        <strain evidence="5">CGMCC 1.11012</strain>
    </source>
</reference>
<keyword evidence="1" id="KW-0175">Coiled coil</keyword>
<feature type="compositionally biased region" description="Low complexity" evidence="2">
    <location>
        <begin position="321"/>
        <end position="333"/>
    </location>
</feature>
<gene>
    <name evidence="4" type="ORF">SAMN05216192_15823</name>
</gene>
<dbReference type="EMBL" id="FNDX01000058">
    <property type="protein sequence ID" value="SDK86865.1"/>
    <property type="molecule type" value="Genomic_DNA"/>
</dbReference>
<name>A0A1G9FEJ3_9BACL</name>
<protein>
    <submittedName>
        <fullName evidence="4">Uncharacterized protein</fullName>
    </submittedName>
</protein>
<evidence type="ECO:0000313" key="4">
    <source>
        <dbReference type="EMBL" id="SDK86865.1"/>
    </source>
</evidence>
<dbReference type="OrthoDB" id="2385264at2"/>
<dbReference type="Proteomes" id="UP000199050">
    <property type="component" value="Unassembled WGS sequence"/>
</dbReference>
<dbReference type="RefSeq" id="WP_139172114.1">
    <property type="nucleotide sequence ID" value="NZ_FNDX01000058.1"/>
</dbReference>
<keyword evidence="5" id="KW-1185">Reference proteome</keyword>
<evidence type="ECO:0000256" key="3">
    <source>
        <dbReference type="SAM" id="Phobius"/>
    </source>
</evidence>
<accession>A0A1G9FEJ3</accession>
<organism evidence="4 5">
    <name type="scientific">Paenibacillus typhae</name>
    <dbReference type="NCBI Taxonomy" id="1174501"/>
    <lineage>
        <taxon>Bacteria</taxon>
        <taxon>Bacillati</taxon>
        <taxon>Bacillota</taxon>
        <taxon>Bacilli</taxon>
        <taxon>Bacillales</taxon>
        <taxon>Paenibacillaceae</taxon>
        <taxon>Paenibacillus</taxon>
    </lineage>
</organism>
<dbReference type="STRING" id="1174501.SAMN05216192_15823"/>
<feature type="transmembrane region" description="Helical" evidence="3">
    <location>
        <begin position="21"/>
        <end position="48"/>
    </location>
</feature>
<keyword evidence="3" id="KW-0812">Transmembrane</keyword>
<feature type="region of interest" description="Disordered" evidence="2">
    <location>
        <begin position="318"/>
        <end position="337"/>
    </location>
</feature>
<keyword evidence="3" id="KW-1133">Transmembrane helix</keyword>
<dbReference type="AlphaFoldDB" id="A0A1G9FEJ3"/>
<evidence type="ECO:0000313" key="5">
    <source>
        <dbReference type="Proteomes" id="UP000199050"/>
    </source>
</evidence>
<evidence type="ECO:0000256" key="2">
    <source>
        <dbReference type="SAM" id="MobiDB-lite"/>
    </source>
</evidence>
<proteinExistence type="predicted"/>
<feature type="coiled-coil region" evidence="1">
    <location>
        <begin position="291"/>
        <end position="318"/>
    </location>
</feature>
<evidence type="ECO:0000256" key="1">
    <source>
        <dbReference type="SAM" id="Coils"/>
    </source>
</evidence>
<sequence>MRHVHNVLPVPRQNRRRKLLWIKETGGSVSIFLIAALAFVFLFTAVLIDYARIAAANVQQERLARAAVRSVMSSYDLSLQQSYGLFAFGGDDGGQLLSAVLNDNLFESGRGDAFNLLPVKLDSSALDWSRPVGSYDIFCRQIAEEMKYKAPVDFALELAGKFKPLSAAMGEASRSTKVLGRLQPLYDAREAALDQMLERRRQAAESARDLQQTIMNPPQDYISTRTLSNVASAADIAAMYNDYVGKYYTDLYRDREKEPERYQYDIGRYLQQSQNLISGIPEALSAVRLKQNSLLAEARAALQQAAELNTQMKNVLEQSRSSGAEAGQASAGSWDIPGSESTGLGTEALAKLREQEDALILSPDELSGMERNISVQVQAAQAFEPAVTALPPVLTEASGLYADLSRMNRVVLDASQAVAGYLQNYGNSGAAISAEAAKIESHRTSDGERKQMEKEAKVKLGEAMKLVDQLRSFGDNAAAAGQRYSTLRKYYGESVRFNQAQETATAADSGSTDIYSAAGSAMGKVDGLYTSIGSIMTGARDRLFQTEYAALYFPHFDLSALTSAAESGDSVVSALAGQLDPHSQELEYILYGFHNPAGNVAAAYGEIFALRLAIRTMEGFIENARLSNPLAILAAALLYGVEQAVQDMLMLCRTGEVVMSKYLPVKLDYRGYLRLFMLLHGAGEAELSRMLALIRLNTGINPQERFTYAAADIRTGLRLWFLPGAVKLLHYTSGLPGGVEGKVYYRTVQADFSY</sequence>